<dbReference type="RefSeq" id="WP_146882563.1">
    <property type="nucleotide sequence ID" value="NZ_AUBI01000017.1"/>
</dbReference>
<gene>
    <name evidence="1" type="ORF">ANI02nite_30750</name>
</gene>
<keyword evidence="2" id="KW-1185">Reference proteome</keyword>
<name>A0A511XE75_9PROT</name>
<dbReference type="EMBL" id="BJYF01000029">
    <property type="protein sequence ID" value="GEN61191.1"/>
    <property type="molecule type" value="Genomic_DNA"/>
</dbReference>
<proteinExistence type="predicted"/>
<comment type="caution">
    <text evidence="1">The sequence shown here is derived from an EMBL/GenBank/DDBJ whole genome shotgun (WGS) entry which is preliminary data.</text>
</comment>
<organism evidence="1 2">
    <name type="scientific">Acetobacter nitrogenifigens DSM 23921 = NBRC 105050</name>
    <dbReference type="NCBI Taxonomy" id="1120919"/>
    <lineage>
        <taxon>Bacteria</taxon>
        <taxon>Pseudomonadati</taxon>
        <taxon>Pseudomonadota</taxon>
        <taxon>Alphaproteobacteria</taxon>
        <taxon>Acetobacterales</taxon>
        <taxon>Acetobacteraceae</taxon>
        <taxon>Acetobacter</taxon>
    </lineage>
</organism>
<protein>
    <recommendedName>
        <fullName evidence="3">HTH cro/C1-type domain-containing protein</fullName>
    </recommendedName>
</protein>
<evidence type="ECO:0000313" key="2">
    <source>
        <dbReference type="Proteomes" id="UP000321635"/>
    </source>
</evidence>
<reference evidence="1 2" key="1">
    <citation type="submission" date="2019-07" db="EMBL/GenBank/DDBJ databases">
        <title>Whole genome shotgun sequence of Acetobacter nitrogenifigens NBRC 105050.</title>
        <authorList>
            <person name="Hosoyama A."/>
            <person name="Uohara A."/>
            <person name="Ohji S."/>
            <person name="Ichikawa N."/>
        </authorList>
    </citation>
    <scope>NUCLEOTIDE SEQUENCE [LARGE SCALE GENOMIC DNA]</scope>
    <source>
        <strain evidence="1 2">NBRC 105050</strain>
    </source>
</reference>
<accession>A0A511XE75</accession>
<evidence type="ECO:0000313" key="1">
    <source>
        <dbReference type="EMBL" id="GEN61191.1"/>
    </source>
</evidence>
<sequence>MIISPGTSSSNKIKHSNDNVVSLEREAYFGQRLKNRYHGLVLEAFAKAQREDNLSKLELAGRVRRRPEQITRWLSNPSNMTLDTLSLLLLGICNGEPEVGIVHLNNKAAANFSAPEWYKSTYVSGGAASENFSQEKVGKSTGFSINYSSRGSLWGNIK</sequence>
<dbReference type="AlphaFoldDB" id="A0A511XE75"/>
<dbReference type="OrthoDB" id="8377242at2"/>
<evidence type="ECO:0008006" key="3">
    <source>
        <dbReference type="Google" id="ProtNLM"/>
    </source>
</evidence>
<dbReference type="Proteomes" id="UP000321635">
    <property type="component" value="Unassembled WGS sequence"/>
</dbReference>
<dbReference type="STRING" id="1120919.GCA_000429165_03238"/>